<proteinExistence type="predicted"/>
<dbReference type="Gene3D" id="2.160.20.120">
    <property type="match status" value="1"/>
</dbReference>
<dbReference type="EMBL" id="JBHSAT010000004">
    <property type="protein sequence ID" value="MFC3875996.1"/>
    <property type="molecule type" value="Genomic_DNA"/>
</dbReference>
<evidence type="ECO:0008006" key="3">
    <source>
        <dbReference type="Google" id="ProtNLM"/>
    </source>
</evidence>
<sequence length="218" mass="24553">MKYIKHIKLWGPKAFFILFFLAFSFSVFTQNTNIETLSAKDISRVSVNGYQIFKIEVKTTQKDSVVVKSLTDGEYQNDFKIHTEVRPDQTLYIELRQTPFKTIPDDKRNAHKVVAATLRIEMPEKKNLRIQSDIGLVDAKGHFANLNIELMQGSCRIKGEAQIANINTFDGDITIKTKNAVIEAQSSNGTTHVDDLGFGVALWALKSIDGDITVSRKD</sequence>
<organism evidence="1 2">
    <name type="scientific">Winogradskyella maritima</name>
    <dbReference type="NCBI Taxonomy" id="1517766"/>
    <lineage>
        <taxon>Bacteria</taxon>
        <taxon>Pseudomonadati</taxon>
        <taxon>Bacteroidota</taxon>
        <taxon>Flavobacteriia</taxon>
        <taxon>Flavobacteriales</taxon>
        <taxon>Flavobacteriaceae</taxon>
        <taxon>Winogradskyella</taxon>
    </lineage>
</organism>
<reference evidence="2" key="1">
    <citation type="journal article" date="2019" name="Int. J. Syst. Evol. Microbiol.">
        <title>The Global Catalogue of Microorganisms (GCM) 10K type strain sequencing project: providing services to taxonomists for standard genome sequencing and annotation.</title>
        <authorList>
            <consortium name="The Broad Institute Genomics Platform"/>
            <consortium name="The Broad Institute Genome Sequencing Center for Infectious Disease"/>
            <person name="Wu L."/>
            <person name="Ma J."/>
        </authorList>
    </citation>
    <scope>NUCLEOTIDE SEQUENCE [LARGE SCALE GENOMIC DNA]</scope>
    <source>
        <strain evidence="2">CECT 8979</strain>
    </source>
</reference>
<keyword evidence="2" id="KW-1185">Reference proteome</keyword>
<protein>
    <recommendedName>
        <fullName evidence="3">Adhesin</fullName>
    </recommendedName>
</protein>
<evidence type="ECO:0000313" key="2">
    <source>
        <dbReference type="Proteomes" id="UP001595812"/>
    </source>
</evidence>
<dbReference type="RefSeq" id="WP_386096506.1">
    <property type="nucleotide sequence ID" value="NZ_JBHSAT010000004.1"/>
</dbReference>
<comment type="caution">
    <text evidence="1">The sequence shown here is derived from an EMBL/GenBank/DDBJ whole genome shotgun (WGS) entry which is preliminary data.</text>
</comment>
<gene>
    <name evidence="1" type="ORF">ACFOSX_02030</name>
</gene>
<dbReference type="Proteomes" id="UP001595812">
    <property type="component" value="Unassembled WGS sequence"/>
</dbReference>
<evidence type="ECO:0000313" key="1">
    <source>
        <dbReference type="EMBL" id="MFC3875996.1"/>
    </source>
</evidence>
<accession>A0ABV8AD33</accession>
<name>A0ABV8AD33_9FLAO</name>